<dbReference type="Proteomes" id="UP000263642">
    <property type="component" value="Unassembled WGS sequence"/>
</dbReference>
<keyword evidence="1" id="KW-1133">Transmembrane helix</keyword>
<protein>
    <recommendedName>
        <fullName evidence="4">Adenosylcobinamide-GDP ribazoletransferase</fullName>
    </recommendedName>
</protein>
<feature type="transmembrane region" description="Helical" evidence="1">
    <location>
        <begin position="156"/>
        <end position="181"/>
    </location>
</feature>
<feature type="transmembrane region" description="Helical" evidence="1">
    <location>
        <begin position="129"/>
        <end position="150"/>
    </location>
</feature>
<accession>A0A3D3R535</accession>
<dbReference type="RefSeq" id="WP_278440668.1">
    <property type="nucleotide sequence ID" value="NZ_CAXBMG010000012.1"/>
</dbReference>
<dbReference type="EMBL" id="DQAY01000053">
    <property type="protein sequence ID" value="HCO23127.1"/>
    <property type="molecule type" value="Genomic_DNA"/>
</dbReference>
<sequence>MNATNSSGDSPFNDSHSDSNNQNETDWIDYLFAYFEALQRLIRIPIVNFQSDRQNVIRKRSTVFLPVAGITLAILLTVLLISVQFFWPLYISILIVGSLELLCLRTFSPEAIPQSRELILPSTSAGSSSNIFILTITLMLLRMGLFYHLLAGSVTLLTPCILIIISIALGIWLIPFSICFVKANNESARWANPNYPLTIKQLSYASLILIPLLLAGVWFSPGRFAPALFTAALLIYWIIRKLEDYHIEISDVHIEGISSLFQILFLMICSIDFSFLKKISE</sequence>
<feature type="transmembrane region" description="Helical" evidence="1">
    <location>
        <begin position="89"/>
        <end position="108"/>
    </location>
</feature>
<reference evidence="2 3" key="1">
    <citation type="journal article" date="2018" name="Nat. Biotechnol.">
        <title>A standardized bacterial taxonomy based on genome phylogeny substantially revises the tree of life.</title>
        <authorList>
            <person name="Parks D.H."/>
            <person name="Chuvochina M."/>
            <person name="Waite D.W."/>
            <person name="Rinke C."/>
            <person name="Skarshewski A."/>
            <person name="Chaumeil P.A."/>
            <person name="Hugenholtz P."/>
        </authorList>
    </citation>
    <scope>NUCLEOTIDE SEQUENCE [LARGE SCALE GENOMIC DNA]</scope>
    <source>
        <strain evidence="2">UBA9375</strain>
    </source>
</reference>
<keyword evidence="1" id="KW-0472">Membrane</keyword>
<keyword evidence="1" id="KW-0812">Transmembrane</keyword>
<name>A0A3D3R535_9PLAN</name>
<evidence type="ECO:0008006" key="4">
    <source>
        <dbReference type="Google" id="ProtNLM"/>
    </source>
</evidence>
<proteinExistence type="predicted"/>
<feature type="transmembrane region" description="Helical" evidence="1">
    <location>
        <begin position="202"/>
        <end position="219"/>
    </location>
</feature>
<evidence type="ECO:0000313" key="3">
    <source>
        <dbReference type="Proteomes" id="UP000263642"/>
    </source>
</evidence>
<feature type="transmembrane region" description="Helical" evidence="1">
    <location>
        <begin position="63"/>
        <end position="83"/>
    </location>
</feature>
<organism evidence="2 3">
    <name type="scientific">Gimesia maris</name>
    <dbReference type="NCBI Taxonomy" id="122"/>
    <lineage>
        <taxon>Bacteria</taxon>
        <taxon>Pseudomonadati</taxon>
        <taxon>Planctomycetota</taxon>
        <taxon>Planctomycetia</taxon>
        <taxon>Planctomycetales</taxon>
        <taxon>Planctomycetaceae</taxon>
        <taxon>Gimesia</taxon>
    </lineage>
</organism>
<evidence type="ECO:0000313" key="2">
    <source>
        <dbReference type="EMBL" id="HCO23127.1"/>
    </source>
</evidence>
<gene>
    <name evidence="2" type="ORF">DIT97_08735</name>
</gene>
<feature type="transmembrane region" description="Helical" evidence="1">
    <location>
        <begin position="225"/>
        <end position="242"/>
    </location>
</feature>
<dbReference type="AlphaFoldDB" id="A0A3D3R535"/>
<evidence type="ECO:0000256" key="1">
    <source>
        <dbReference type="SAM" id="Phobius"/>
    </source>
</evidence>
<comment type="caution">
    <text evidence="2">The sequence shown here is derived from an EMBL/GenBank/DDBJ whole genome shotgun (WGS) entry which is preliminary data.</text>
</comment>
<feature type="transmembrane region" description="Helical" evidence="1">
    <location>
        <begin position="254"/>
        <end position="276"/>
    </location>
</feature>